<accession>A0ABM0ZQJ3</accession>
<evidence type="ECO:0000256" key="1">
    <source>
        <dbReference type="ARBA" id="ARBA00004173"/>
    </source>
</evidence>
<proteinExistence type="inferred from homology"/>
<comment type="subcellular location">
    <subcellularLocation>
        <location evidence="1">Mitochondrion</location>
    </subcellularLocation>
</comment>
<name>A0ABM0ZQJ3_ECHTE</name>
<evidence type="ECO:0000256" key="5">
    <source>
        <dbReference type="ARBA" id="ARBA00023128"/>
    </source>
</evidence>
<evidence type="ECO:0000256" key="2">
    <source>
        <dbReference type="ARBA" id="ARBA00005556"/>
    </source>
</evidence>
<comment type="similarity">
    <text evidence="2">Belongs to the mitochondrion-specific ribosomal protein mL42 family.</text>
</comment>
<keyword evidence="6" id="KW-0687">Ribonucleoprotein</keyword>
<feature type="region of interest" description="Disordered" evidence="8">
    <location>
        <begin position="67"/>
        <end position="92"/>
    </location>
</feature>
<gene>
    <name evidence="10" type="primary">LOC101660866</name>
</gene>
<keyword evidence="5" id="KW-0496">Mitochondrion</keyword>
<feature type="compositionally biased region" description="Basic and acidic residues" evidence="8">
    <location>
        <begin position="77"/>
        <end position="92"/>
    </location>
</feature>
<evidence type="ECO:0000256" key="4">
    <source>
        <dbReference type="ARBA" id="ARBA00022980"/>
    </source>
</evidence>
<dbReference type="InterPro" id="IPR019346">
    <property type="entry name" value="Ribosomal_mL42"/>
</dbReference>
<keyword evidence="3" id="KW-0809">Transit peptide</keyword>
<dbReference type="PANTHER" id="PTHR13450">
    <property type="entry name" value="MITOCHONDRIAL 39S RIBOSOMAL PROTEIN L42"/>
    <property type="match status" value="1"/>
</dbReference>
<dbReference type="Proteomes" id="UP000694863">
    <property type="component" value="Unplaced"/>
</dbReference>
<protein>
    <recommendedName>
        <fullName evidence="7">Large ribosomal subunit protein mL42</fullName>
    </recommendedName>
</protein>
<keyword evidence="4" id="KW-0689">Ribosomal protein</keyword>
<dbReference type="Pfam" id="PF10210">
    <property type="entry name" value="MRP-S32"/>
    <property type="match status" value="1"/>
</dbReference>
<evidence type="ECO:0000313" key="9">
    <source>
        <dbReference type="Proteomes" id="UP000694863"/>
    </source>
</evidence>
<keyword evidence="9" id="KW-1185">Reference proteome</keyword>
<organism evidence="9 10">
    <name type="scientific">Echinops telfairi</name>
    <name type="common">Lesser hedgehog tenrec</name>
    <dbReference type="NCBI Taxonomy" id="9371"/>
    <lineage>
        <taxon>Eukaryota</taxon>
        <taxon>Metazoa</taxon>
        <taxon>Chordata</taxon>
        <taxon>Craniata</taxon>
        <taxon>Vertebrata</taxon>
        <taxon>Euteleostomi</taxon>
        <taxon>Mammalia</taxon>
        <taxon>Eutheria</taxon>
        <taxon>Afrotheria</taxon>
        <taxon>Tenrecidae</taxon>
        <taxon>Tenrecinae</taxon>
        <taxon>Echinops</taxon>
    </lineage>
</organism>
<evidence type="ECO:0000313" key="10">
    <source>
        <dbReference type="RefSeq" id="XP_012860248.1"/>
    </source>
</evidence>
<evidence type="ECO:0000256" key="7">
    <source>
        <dbReference type="ARBA" id="ARBA00035189"/>
    </source>
</evidence>
<evidence type="ECO:0000256" key="8">
    <source>
        <dbReference type="SAM" id="MobiDB-lite"/>
    </source>
</evidence>
<dbReference type="GeneID" id="101660866"/>
<dbReference type="PANTHER" id="PTHR13450:SF4">
    <property type="entry name" value="LARGE RIBOSOMAL SUBUNIT PROTEIN ML42"/>
    <property type="match status" value="1"/>
</dbReference>
<evidence type="ECO:0000256" key="3">
    <source>
        <dbReference type="ARBA" id="ARBA00022946"/>
    </source>
</evidence>
<sequence length="134" mass="15460">MAVAAVTWALSNRTLLKHFFPIRRVLYSVFHQSTQPLPDDYNCKLELALTSDGRTVVGYHPSVDIPYEHAKPVPRPDPIHNSEETHDHVPKTRLEVKDQPLEQGPMIEQLSKVFFTMKHRWYPLMGSSTDVVRK</sequence>
<evidence type="ECO:0000256" key="6">
    <source>
        <dbReference type="ARBA" id="ARBA00023274"/>
    </source>
</evidence>
<reference evidence="10" key="1">
    <citation type="submission" date="2025-08" db="UniProtKB">
        <authorList>
            <consortium name="RefSeq"/>
        </authorList>
    </citation>
    <scope>IDENTIFICATION</scope>
</reference>
<dbReference type="RefSeq" id="XP_012860248.1">
    <property type="nucleotide sequence ID" value="XM_013004794.1"/>
</dbReference>